<comment type="caution">
    <text evidence="3">The sequence shown here is derived from an EMBL/GenBank/DDBJ whole genome shotgun (WGS) entry which is preliminary data.</text>
</comment>
<dbReference type="PANTHER" id="PTHR39176:SF1">
    <property type="entry name" value="PERIPLASMIC PROTEIN"/>
    <property type="match status" value="1"/>
</dbReference>
<evidence type="ECO:0000313" key="4">
    <source>
        <dbReference type="Proteomes" id="UP001161580"/>
    </source>
</evidence>
<gene>
    <name evidence="3" type="ORF">MRS75_01815</name>
</gene>
<protein>
    <submittedName>
        <fullName evidence="3">Lysozyme inhibitor LprI family protein</fullName>
    </submittedName>
</protein>
<keyword evidence="1" id="KW-0732">Signal</keyword>
<sequence>MRARHPRQAGRNPKKGPRTRISAASVLALALFSGIPVFAQEDPPPNCTDPQTQTDMNICANLDFQNADKALNEQYRKTREIMRSWDSDLSESAKGAEKALLKAQRAWIDYRDGHCQAVGFQVSGGSIAPLVVSNCLADLTRTRTAELKQLAAGIGN</sequence>
<evidence type="ECO:0000259" key="2">
    <source>
        <dbReference type="Pfam" id="PF07007"/>
    </source>
</evidence>
<dbReference type="InterPro" id="IPR009739">
    <property type="entry name" value="LprI-like_N"/>
</dbReference>
<dbReference type="RefSeq" id="WP_311784978.1">
    <property type="nucleotide sequence ID" value="NZ_JALDYY010000001.1"/>
</dbReference>
<name>A0AAE3U011_9HYPH</name>
<feature type="chain" id="PRO_5041908893" evidence="1">
    <location>
        <begin position="40"/>
        <end position="156"/>
    </location>
</feature>
<dbReference type="PANTHER" id="PTHR39176">
    <property type="entry name" value="PERIPLASMIC PROTEIN-RELATED"/>
    <property type="match status" value="1"/>
</dbReference>
<reference evidence="3" key="1">
    <citation type="submission" date="2022-03" db="EMBL/GenBank/DDBJ databases">
        <title>Fererhizobium litorale gen. nov., sp. nov., isolated from sandy sediments of the Sea of Japan seashore.</title>
        <authorList>
            <person name="Romanenko L."/>
            <person name="Kurilenko V."/>
            <person name="Otstavnykh N."/>
            <person name="Svetashev V."/>
            <person name="Tekutyeva L."/>
            <person name="Isaeva M."/>
            <person name="Mikhailov V."/>
        </authorList>
    </citation>
    <scope>NUCLEOTIDE SEQUENCE</scope>
    <source>
        <strain evidence="3">KMM 9576</strain>
    </source>
</reference>
<evidence type="ECO:0000256" key="1">
    <source>
        <dbReference type="SAM" id="SignalP"/>
    </source>
</evidence>
<dbReference type="Gene3D" id="1.20.1270.180">
    <property type="match status" value="1"/>
</dbReference>
<dbReference type="AlphaFoldDB" id="A0AAE3U011"/>
<accession>A0AAE3U011</accession>
<feature type="domain" description="Lysozyme inhibitor LprI-like N-terminal" evidence="2">
    <location>
        <begin position="47"/>
        <end position="147"/>
    </location>
</feature>
<evidence type="ECO:0000313" key="3">
    <source>
        <dbReference type="EMBL" id="MDI7920816.1"/>
    </source>
</evidence>
<dbReference type="Proteomes" id="UP001161580">
    <property type="component" value="Unassembled WGS sequence"/>
</dbReference>
<organism evidence="3 4">
    <name type="scientific">Ferirhizobium litorale</name>
    <dbReference type="NCBI Taxonomy" id="2927786"/>
    <lineage>
        <taxon>Bacteria</taxon>
        <taxon>Pseudomonadati</taxon>
        <taxon>Pseudomonadota</taxon>
        <taxon>Alphaproteobacteria</taxon>
        <taxon>Hyphomicrobiales</taxon>
        <taxon>Rhizobiaceae</taxon>
        <taxon>Ferirhizobium</taxon>
    </lineage>
</organism>
<dbReference type="EMBL" id="JALDYZ010000001">
    <property type="protein sequence ID" value="MDI7920816.1"/>
    <property type="molecule type" value="Genomic_DNA"/>
</dbReference>
<dbReference type="Pfam" id="PF07007">
    <property type="entry name" value="LprI"/>
    <property type="match status" value="1"/>
</dbReference>
<keyword evidence="4" id="KW-1185">Reference proteome</keyword>
<feature type="signal peptide" evidence="1">
    <location>
        <begin position="1"/>
        <end position="39"/>
    </location>
</feature>
<proteinExistence type="predicted"/>